<accession>A0ABT6F356</accession>
<reference evidence="1" key="1">
    <citation type="journal article" date="2022" name="Genome Biol. Evol.">
        <title>A New Gene Family Diagnostic for Intracellular Biomineralization of Amorphous Ca Carbonates by Cyanobacteria.</title>
        <authorList>
            <person name="Benzerara K."/>
            <person name="Duprat E."/>
            <person name="Bitard-Feildel T."/>
            <person name="Caumes G."/>
            <person name="Cassier-Chauvat C."/>
            <person name="Chauvat F."/>
            <person name="Dezi M."/>
            <person name="Diop S.I."/>
            <person name="Gaschignard G."/>
            <person name="Gorgen S."/>
            <person name="Gugger M."/>
            <person name="Lopez-Garcia P."/>
            <person name="Millet M."/>
            <person name="Skouri-Panet F."/>
            <person name="Moreira D."/>
            <person name="Callebaut I."/>
        </authorList>
    </citation>
    <scope>NUCLEOTIDE SEQUENCE</scope>
    <source>
        <strain evidence="1">G9</strain>
    </source>
</reference>
<comment type="caution">
    <text evidence="1">The sequence shown here is derived from an EMBL/GenBank/DDBJ whole genome shotgun (WGS) entry which is preliminary data.</text>
</comment>
<dbReference type="EMBL" id="JAKKUT010000008">
    <property type="protein sequence ID" value="MDG2992267.1"/>
    <property type="molecule type" value="Genomic_DNA"/>
</dbReference>
<sequence length="133" mass="14672">MASLFGSVPVSAQMSSLVAATNRPPALNNGTYLYGESSQPQEVQQGYVLFEVKNSQVTGALFMPHSSFDCFHGTLNHTTLDLLVEDSYEAFSYPVSLDLHQYYALPQVDSAQQEMLAVCQDSLAQNQFQAIER</sequence>
<evidence type="ECO:0000313" key="1">
    <source>
        <dbReference type="EMBL" id="MDG2992267.1"/>
    </source>
</evidence>
<reference evidence="1" key="2">
    <citation type="submission" date="2022-01" db="EMBL/GenBank/DDBJ databases">
        <authorList>
            <person name="Zivanovic Y."/>
            <person name="Moreira D."/>
            <person name="Lopez-Garcia P."/>
        </authorList>
    </citation>
    <scope>NUCLEOTIDE SEQUENCE</scope>
    <source>
        <strain evidence="1">G9</strain>
    </source>
</reference>
<protein>
    <submittedName>
        <fullName evidence="1">Uncharacterized protein</fullName>
    </submittedName>
</protein>
<gene>
    <name evidence="1" type="ORF">L3556_15210</name>
</gene>
<organism evidence="1 2">
    <name type="scientific">Candidatus Synechococcus calcipolaris G9</name>
    <dbReference type="NCBI Taxonomy" id="1497997"/>
    <lineage>
        <taxon>Bacteria</taxon>
        <taxon>Bacillati</taxon>
        <taxon>Cyanobacteriota</taxon>
        <taxon>Cyanophyceae</taxon>
        <taxon>Synechococcales</taxon>
        <taxon>Synechococcaceae</taxon>
        <taxon>Synechococcus</taxon>
    </lineage>
</organism>
<proteinExistence type="predicted"/>
<dbReference type="Proteomes" id="UP001154265">
    <property type="component" value="Unassembled WGS sequence"/>
</dbReference>
<evidence type="ECO:0000313" key="2">
    <source>
        <dbReference type="Proteomes" id="UP001154265"/>
    </source>
</evidence>
<dbReference type="RefSeq" id="WP_277868186.1">
    <property type="nucleotide sequence ID" value="NZ_JAKKUT010000008.1"/>
</dbReference>
<name>A0ABT6F356_9SYNE</name>
<keyword evidence="2" id="KW-1185">Reference proteome</keyword>